<organism evidence="8 9">
    <name type="scientific">Paraburkholderia dinghuensis</name>
    <dbReference type="NCBI Taxonomy" id="2305225"/>
    <lineage>
        <taxon>Bacteria</taxon>
        <taxon>Pseudomonadati</taxon>
        <taxon>Pseudomonadota</taxon>
        <taxon>Betaproteobacteria</taxon>
        <taxon>Burkholderiales</taxon>
        <taxon>Burkholderiaceae</taxon>
        <taxon>Paraburkholderia</taxon>
    </lineage>
</organism>
<dbReference type="GO" id="GO:0030288">
    <property type="term" value="C:outer membrane-bounded periplasmic space"/>
    <property type="evidence" value="ECO:0007669"/>
    <property type="project" value="InterPro"/>
</dbReference>
<dbReference type="OrthoDB" id="9131981at2"/>
<evidence type="ECO:0000256" key="5">
    <source>
        <dbReference type="ARBA" id="ARBA00023186"/>
    </source>
</evidence>
<dbReference type="InterPro" id="IPR050643">
    <property type="entry name" value="Periplasmic_pilus_chap"/>
</dbReference>
<dbReference type="GO" id="GO:0071555">
    <property type="term" value="P:cell wall organization"/>
    <property type="evidence" value="ECO:0007669"/>
    <property type="project" value="InterPro"/>
</dbReference>
<evidence type="ECO:0000313" key="9">
    <source>
        <dbReference type="Proteomes" id="UP000272778"/>
    </source>
</evidence>
<dbReference type="SUPFAM" id="SSF49584">
    <property type="entry name" value="Periplasmic chaperone C-domain"/>
    <property type="match status" value="1"/>
</dbReference>
<dbReference type="InterPro" id="IPR016148">
    <property type="entry name" value="Pili_assmbl_chaperone_C"/>
</dbReference>
<keyword evidence="9" id="KW-1185">Reference proteome</keyword>
<evidence type="ECO:0000259" key="6">
    <source>
        <dbReference type="Pfam" id="PF00345"/>
    </source>
</evidence>
<gene>
    <name evidence="8" type="ORF">D1Y85_10690</name>
</gene>
<evidence type="ECO:0000256" key="1">
    <source>
        <dbReference type="ARBA" id="ARBA00004418"/>
    </source>
</evidence>
<dbReference type="InterPro" id="IPR016147">
    <property type="entry name" value="Pili_assmbl_chaperone_N"/>
</dbReference>
<keyword evidence="4" id="KW-0574">Periplasm</keyword>
<keyword evidence="5" id="KW-0143">Chaperone</keyword>
<dbReference type="PANTHER" id="PTHR30251:SF2">
    <property type="entry name" value="FIMBRIAL CHAPERONE YADV-RELATED"/>
    <property type="match status" value="1"/>
</dbReference>
<name>A0A3N6NEW2_9BURK</name>
<proteinExistence type="inferred from homology"/>
<dbReference type="InterPro" id="IPR008962">
    <property type="entry name" value="PapD-like_sf"/>
</dbReference>
<dbReference type="SUPFAM" id="SSF49354">
    <property type="entry name" value="PapD-like"/>
    <property type="match status" value="1"/>
</dbReference>
<sequence length="258" mass="29163">MRNIAKWMKSCCAGLLLALLLTGGIECLAGESLGAGIFTSSTRLIFPSTSRDASLQIFNENDYPVIIQTWIDDGDENALPDELETPFVVIPPLIRLQPHESRAVRIIYTQHPLPEDKESVFWFNAQMIPPMAHMQTDQKNEISLSVRLRQKIFFRPRHIDKGSEEWADKLDCRAQFHQEGEAIINCRNPTPYYATLDKISLHTGNETLTETGSMLAPFSDKSFHLKDSVSVGTNEGNFIELSIIDDEGFVRKIVRNLN</sequence>
<comment type="subcellular location">
    <subcellularLocation>
        <location evidence="1">Periplasm</location>
    </subcellularLocation>
</comment>
<comment type="similarity">
    <text evidence="2">Belongs to the periplasmic pilus chaperone family.</text>
</comment>
<dbReference type="PRINTS" id="PR00969">
    <property type="entry name" value="CHAPERONPILI"/>
</dbReference>
<evidence type="ECO:0000256" key="4">
    <source>
        <dbReference type="ARBA" id="ARBA00022764"/>
    </source>
</evidence>
<dbReference type="PANTHER" id="PTHR30251">
    <property type="entry name" value="PILUS ASSEMBLY CHAPERONE"/>
    <property type="match status" value="1"/>
</dbReference>
<feature type="domain" description="Pili assembly chaperone C-terminal" evidence="7">
    <location>
        <begin position="187"/>
        <end position="249"/>
    </location>
</feature>
<dbReference type="InterPro" id="IPR001829">
    <property type="entry name" value="Pili_assmbl_chaperone_bac"/>
</dbReference>
<dbReference type="Pfam" id="PF02753">
    <property type="entry name" value="PapD_C"/>
    <property type="match status" value="1"/>
</dbReference>
<evidence type="ECO:0000313" key="8">
    <source>
        <dbReference type="EMBL" id="RQH07117.1"/>
    </source>
</evidence>
<keyword evidence="3" id="KW-0732">Signal</keyword>
<dbReference type="EMBL" id="RQIS01000006">
    <property type="protein sequence ID" value="RQH07117.1"/>
    <property type="molecule type" value="Genomic_DNA"/>
</dbReference>
<protein>
    <submittedName>
        <fullName evidence="8">Molecular chaperone</fullName>
    </submittedName>
</protein>
<evidence type="ECO:0000256" key="3">
    <source>
        <dbReference type="ARBA" id="ARBA00022729"/>
    </source>
</evidence>
<dbReference type="Pfam" id="PF00345">
    <property type="entry name" value="PapD_N"/>
    <property type="match status" value="1"/>
</dbReference>
<dbReference type="AlphaFoldDB" id="A0A3N6NEW2"/>
<reference evidence="8 9" key="1">
    <citation type="submission" date="2018-11" db="EMBL/GenBank/DDBJ databases">
        <title>Paraburkholderia sp. DHOA04, isolated from soil.</title>
        <authorList>
            <person name="Gao Z.-H."/>
            <person name="Qiu L.-H."/>
            <person name="Fu J.-C."/>
        </authorList>
    </citation>
    <scope>NUCLEOTIDE SEQUENCE [LARGE SCALE GENOMIC DNA]</scope>
    <source>
        <strain evidence="8 9">DHOA04</strain>
    </source>
</reference>
<feature type="domain" description="Pili assembly chaperone N-terminal" evidence="6">
    <location>
        <begin position="38"/>
        <end position="159"/>
    </location>
</feature>
<dbReference type="InterPro" id="IPR036316">
    <property type="entry name" value="Pili_assmbl_chap_C_dom_sf"/>
</dbReference>
<evidence type="ECO:0000256" key="2">
    <source>
        <dbReference type="ARBA" id="ARBA00007399"/>
    </source>
</evidence>
<comment type="caution">
    <text evidence="8">The sequence shown here is derived from an EMBL/GenBank/DDBJ whole genome shotgun (WGS) entry which is preliminary data.</text>
</comment>
<evidence type="ECO:0000259" key="7">
    <source>
        <dbReference type="Pfam" id="PF02753"/>
    </source>
</evidence>
<dbReference type="RefSeq" id="WP_124151009.1">
    <property type="nucleotide sequence ID" value="NZ_RQIS01000006.1"/>
</dbReference>
<accession>A0A3N6NEW2</accession>
<dbReference type="Proteomes" id="UP000272778">
    <property type="component" value="Unassembled WGS sequence"/>
</dbReference>
<dbReference type="Gene3D" id="2.60.40.10">
    <property type="entry name" value="Immunoglobulins"/>
    <property type="match status" value="2"/>
</dbReference>
<dbReference type="InterPro" id="IPR013783">
    <property type="entry name" value="Ig-like_fold"/>
</dbReference>